<dbReference type="FunFam" id="1.20.1200.10:FF:000001">
    <property type="entry name" value="Cob(I)yrinic acid a,c-diamide adenosyltransferase"/>
    <property type="match status" value="1"/>
</dbReference>
<dbReference type="PANTHER" id="PTHR12213:SF0">
    <property type="entry name" value="CORRINOID ADENOSYLTRANSFERASE MMAB"/>
    <property type="match status" value="1"/>
</dbReference>
<dbReference type="SUPFAM" id="SSF89028">
    <property type="entry name" value="Cobalamin adenosyltransferase-like"/>
    <property type="match status" value="1"/>
</dbReference>
<evidence type="ECO:0000313" key="13">
    <source>
        <dbReference type="EMBL" id="KAG5185137.1"/>
    </source>
</evidence>
<evidence type="ECO:0000256" key="11">
    <source>
        <dbReference type="SAM" id="Phobius"/>
    </source>
</evidence>
<evidence type="ECO:0000256" key="5">
    <source>
        <dbReference type="ARBA" id="ARBA00022840"/>
    </source>
</evidence>
<keyword evidence="5 10" id="KW-0067">ATP-binding</keyword>
<feature type="domain" description="Cobalamin adenosyltransferase-like" evidence="12">
    <location>
        <begin position="56"/>
        <end position="225"/>
    </location>
</feature>
<dbReference type="InterPro" id="IPR029499">
    <property type="entry name" value="PduO-typ"/>
</dbReference>
<dbReference type="Proteomes" id="UP000664859">
    <property type="component" value="Unassembled WGS sequence"/>
</dbReference>
<keyword evidence="11" id="KW-0812">Transmembrane</keyword>
<dbReference type="InterPro" id="IPR036451">
    <property type="entry name" value="CblAdoTrfase-like_sf"/>
</dbReference>
<organism evidence="13 14">
    <name type="scientific">Tribonema minus</name>
    <dbReference type="NCBI Taxonomy" id="303371"/>
    <lineage>
        <taxon>Eukaryota</taxon>
        <taxon>Sar</taxon>
        <taxon>Stramenopiles</taxon>
        <taxon>Ochrophyta</taxon>
        <taxon>PX clade</taxon>
        <taxon>Xanthophyceae</taxon>
        <taxon>Tribonematales</taxon>
        <taxon>Tribonemataceae</taxon>
        <taxon>Tribonema</taxon>
    </lineage>
</organism>
<keyword evidence="11" id="KW-1133">Transmembrane helix</keyword>
<protein>
    <recommendedName>
        <fullName evidence="8">Corrinoid adenosyltransferase MMAB</fullName>
    </recommendedName>
    <alternativeName>
        <fullName evidence="9">ATP:co(I)rrinoid adenosyltransferase MMAB</fullName>
    </alternativeName>
</protein>
<dbReference type="GO" id="GO:0009235">
    <property type="term" value="P:cobalamin metabolic process"/>
    <property type="evidence" value="ECO:0007669"/>
    <property type="project" value="UniProtKB-ARBA"/>
</dbReference>
<dbReference type="GO" id="GO:0005524">
    <property type="term" value="F:ATP binding"/>
    <property type="evidence" value="ECO:0007669"/>
    <property type="project" value="UniProtKB-UniRule"/>
</dbReference>
<evidence type="ECO:0000256" key="4">
    <source>
        <dbReference type="ARBA" id="ARBA00022741"/>
    </source>
</evidence>
<dbReference type="OrthoDB" id="549173at2759"/>
<evidence type="ECO:0000256" key="10">
    <source>
        <dbReference type="RuleBase" id="RU366026"/>
    </source>
</evidence>
<dbReference type="AlphaFoldDB" id="A0A835Z3S8"/>
<accession>A0A835Z3S8</accession>
<evidence type="ECO:0000256" key="9">
    <source>
        <dbReference type="ARBA" id="ARBA00075216"/>
    </source>
</evidence>
<evidence type="ECO:0000256" key="1">
    <source>
        <dbReference type="ARBA" id="ARBA00007487"/>
    </source>
</evidence>
<evidence type="ECO:0000256" key="2">
    <source>
        <dbReference type="ARBA" id="ARBA00011233"/>
    </source>
</evidence>
<gene>
    <name evidence="13" type="ORF">JKP88DRAFT_194705</name>
</gene>
<evidence type="ECO:0000313" key="14">
    <source>
        <dbReference type="Proteomes" id="UP000664859"/>
    </source>
</evidence>
<keyword evidence="14" id="KW-1185">Reference proteome</keyword>
<comment type="caution">
    <text evidence="13">The sequence shown here is derived from an EMBL/GenBank/DDBJ whole genome shotgun (WGS) entry which is preliminary data.</text>
</comment>
<evidence type="ECO:0000256" key="8">
    <source>
        <dbReference type="ARBA" id="ARBA00071654"/>
    </source>
</evidence>
<dbReference type="EMBL" id="JAFCMP010000141">
    <property type="protein sequence ID" value="KAG5185137.1"/>
    <property type="molecule type" value="Genomic_DNA"/>
</dbReference>
<dbReference type="Gene3D" id="1.20.1200.10">
    <property type="entry name" value="Cobalamin adenosyltransferase-like"/>
    <property type="match status" value="1"/>
</dbReference>
<sequence>MVNAEQQAVLGVSLLAAGGLTVFWTVRRSLRTKPPALTFDDIAARRAVAKPKKSILYTKTGDKGASSLYSGERRSKTDATFQALGASDELNSVIGVAREYCVLAGNGLDELLAEIQSRLFDVGACIATPRDKASEAKLAKTAFPPKCTMEVEFAIDELDSKLPPLKTFILPSGGLAAVHLHLARVVCRRAERSAIPLVEAGEVDPEVGRYLNRLSDFLFAAARYASHVEGAPETSWVKFRE</sequence>
<keyword evidence="4 10" id="KW-0547">Nucleotide-binding</keyword>
<dbReference type="NCBIfam" id="TIGR00636">
    <property type="entry name" value="PduO_Nterm"/>
    <property type="match status" value="1"/>
</dbReference>
<feature type="transmembrane region" description="Helical" evidence="11">
    <location>
        <begin position="6"/>
        <end position="26"/>
    </location>
</feature>
<dbReference type="PANTHER" id="PTHR12213">
    <property type="entry name" value="CORRINOID ADENOSYLTRANSFERASE"/>
    <property type="match status" value="1"/>
</dbReference>
<reference evidence="13" key="1">
    <citation type="submission" date="2021-02" db="EMBL/GenBank/DDBJ databases">
        <title>First Annotated Genome of the Yellow-green Alga Tribonema minus.</title>
        <authorList>
            <person name="Mahan K.M."/>
        </authorList>
    </citation>
    <scope>NUCLEOTIDE SEQUENCE</scope>
    <source>
        <strain evidence="13">UTEX B ZZ1240</strain>
    </source>
</reference>
<evidence type="ECO:0000256" key="6">
    <source>
        <dbReference type="ARBA" id="ARBA00051988"/>
    </source>
</evidence>
<dbReference type="GO" id="GO:0008817">
    <property type="term" value="F:corrinoid adenosyltransferase activity"/>
    <property type="evidence" value="ECO:0007669"/>
    <property type="project" value="UniProtKB-ARBA"/>
</dbReference>
<evidence type="ECO:0000259" key="12">
    <source>
        <dbReference type="Pfam" id="PF01923"/>
    </source>
</evidence>
<comment type="function">
    <text evidence="7">Converts cob(I)alamin to adenosylcobalamin (adenosylcob(III)alamin), a coenzyme for methylmalonyl-CoA mutase, therefore participates in the final step of the vitamin B12 conversion. Generates adenosylcobalamin (AdoCbl) and directly delivers the cofactor to MUT in a transfer that is stimulated by ATP-binding to MMAB and gated by MMAA.</text>
</comment>
<dbReference type="Pfam" id="PF01923">
    <property type="entry name" value="Cob_adeno_trans"/>
    <property type="match status" value="1"/>
</dbReference>
<name>A0A835Z3S8_9STRA</name>
<dbReference type="InterPro" id="IPR016030">
    <property type="entry name" value="CblAdoTrfase-like"/>
</dbReference>
<evidence type="ECO:0000256" key="7">
    <source>
        <dbReference type="ARBA" id="ARBA00056747"/>
    </source>
</evidence>
<comment type="similarity">
    <text evidence="1 10">Belongs to the Cob(I)alamin adenosyltransferase family.</text>
</comment>
<keyword evidence="11" id="KW-0472">Membrane</keyword>
<comment type="catalytic activity">
    <reaction evidence="6">
        <text>cob(I)alamin-[corrinoid adenosyltransferase] + ATP = apo-[corrinoid adenosyltransferase] + adenosylcob(III)alamin + triphosphate</text>
        <dbReference type="Rhea" id="RHEA:56796"/>
        <dbReference type="Rhea" id="RHEA-COMP:14743"/>
        <dbReference type="Rhea" id="RHEA-COMP:14744"/>
        <dbReference type="ChEBI" id="CHEBI:18036"/>
        <dbReference type="ChEBI" id="CHEBI:18408"/>
        <dbReference type="ChEBI" id="CHEBI:30616"/>
        <dbReference type="ChEBI" id="CHEBI:60488"/>
        <dbReference type="ChEBI" id="CHEBI:83228"/>
    </reaction>
    <physiologicalReaction direction="left-to-right" evidence="6">
        <dbReference type="Rhea" id="RHEA:56797"/>
    </physiologicalReaction>
</comment>
<keyword evidence="3 10" id="KW-0808">Transferase</keyword>
<comment type="subunit">
    <text evidence="2">Homotrimer.</text>
</comment>
<evidence type="ECO:0000256" key="3">
    <source>
        <dbReference type="ARBA" id="ARBA00022679"/>
    </source>
</evidence>
<proteinExistence type="inferred from homology"/>